<keyword evidence="5 9" id="KW-0732">Signal</keyword>
<dbReference type="Proteomes" id="UP000092504">
    <property type="component" value="Unassembled WGS sequence"/>
</dbReference>
<dbReference type="GO" id="GO:0046872">
    <property type="term" value="F:metal ion binding"/>
    <property type="evidence" value="ECO:0007669"/>
    <property type="project" value="UniProtKB-KW"/>
</dbReference>
<sequence length="368" mass="39819">MPFTIPFKRHAALIAGLSALLATPSVLAEERVQVIASFSILADMVEQVGGEHVEVDALVGPNGDAHVYSPRPDDARNLAHADLVVFNGMHFEGWMERLLEAGDYEGPKVVATAGIATQEEEADSQDHAHASHDHADHDHGEHDHSGHDHAEHDHSDHDHAAHNHAEHGHSGHDHDHAHHGHGHLHDHGGQDPHAWLDPMLGKTYVSNIRDGLIAADPAHEAEYRQRAQAYMAELEALDAEIREQMSALPESTSIITGHDSFGYFAKAYGVSFLSPVGLSTASEPSAAGMAELIDVIKANDVRALFHENMTSPALIDQLAEETGRPVAGTLYSGALAPEGEASTYIGMMRHNAHVLHDALAEPEHDHEH</sequence>
<dbReference type="SUPFAM" id="SSF53807">
    <property type="entry name" value="Helical backbone' metal receptor"/>
    <property type="match status" value="1"/>
</dbReference>
<comment type="subcellular location">
    <subcellularLocation>
        <location evidence="1">Cell envelope</location>
    </subcellularLocation>
</comment>
<gene>
    <name evidence="10" type="primary">ssaB</name>
    <name evidence="10" type="ORF">A8U91_04570</name>
</gene>
<dbReference type="PANTHER" id="PTHR42953">
    <property type="entry name" value="HIGH-AFFINITY ZINC UPTAKE SYSTEM PROTEIN ZNUA-RELATED"/>
    <property type="match status" value="1"/>
</dbReference>
<evidence type="ECO:0000313" key="11">
    <source>
        <dbReference type="Proteomes" id="UP000092504"/>
    </source>
</evidence>
<dbReference type="PRINTS" id="PR00690">
    <property type="entry name" value="ADHESNFAMILY"/>
</dbReference>
<comment type="similarity">
    <text evidence="2 6">Belongs to the bacterial solute-binding protein 9 family.</text>
</comment>
<keyword evidence="4" id="KW-0479">Metal-binding</keyword>
<evidence type="ECO:0000256" key="2">
    <source>
        <dbReference type="ARBA" id="ARBA00011028"/>
    </source>
</evidence>
<dbReference type="AlphaFoldDB" id="A0A1B8NZS3"/>
<organism evidence="10 11">
    <name type="scientific">Halomonas elongata</name>
    <dbReference type="NCBI Taxonomy" id="2746"/>
    <lineage>
        <taxon>Bacteria</taxon>
        <taxon>Pseudomonadati</taxon>
        <taxon>Pseudomonadota</taxon>
        <taxon>Gammaproteobacteria</taxon>
        <taxon>Oceanospirillales</taxon>
        <taxon>Halomonadaceae</taxon>
        <taxon>Halomonas</taxon>
    </lineage>
</organism>
<comment type="caution">
    <text evidence="10">The sequence shown here is derived from an EMBL/GenBank/DDBJ whole genome shotgun (WGS) entry which is preliminary data.</text>
</comment>
<evidence type="ECO:0000256" key="6">
    <source>
        <dbReference type="RuleBase" id="RU003512"/>
    </source>
</evidence>
<evidence type="ECO:0000256" key="5">
    <source>
        <dbReference type="ARBA" id="ARBA00022729"/>
    </source>
</evidence>
<dbReference type="GO" id="GO:0030313">
    <property type="term" value="C:cell envelope"/>
    <property type="evidence" value="ECO:0007669"/>
    <property type="project" value="UniProtKB-SubCell"/>
</dbReference>
<evidence type="ECO:0000256" key="8">
    <source>
        <dbReference type="SAM" id="MobiDB-lite"/>
    </source>
</evidence>
<dbReference type="PANTHER" id="PTHR42953:SF1">
    <property type="entry name" value="METAL-BINDING PROTEIN HI_0362-RELATED"/>
    <property type="match status" value="1"/>
</dbReference>
<name>A0A1B8NZS3_HALEL</name>
<dbReference type="InterPro" id="IPR006128">
    <property type="entry name" value="Lipoprotein_PsaA-like"/>
</dbReference>
<dbReference type="PRINTS" id="PR00691">
    <property type="entry name" value="ADHESINB"/>
</dbReference>
<protein>
    <submittedName>
        <fullName evidence="10">Manganese ABC transporter substrate-binding lipoprotein</fullName>
    </submittedName>
</protein>
<evidence type="ECO:0000256" key="4">
    <source>
        <dbReference type="ARBA" id="ARBA00022723"/>
    </source>
</evidence>
<keyword evidence="10" id="KW-0449">Lipoprotein</keyword>
<feature type="region of interest" description="Disordered" evidence="8">
    <location>
        <begin position="119"/>
        <end position="193"/>
    </location>
</feature>
<dbReference type="InterPro" id="IPR006129">
    <property type="entry name" value="AdhesinB"/>
</dbReference>
<feature type="coiled-coil region" evidence="7">
    <location>
        <begin position="220"/>
        <end position="247"/>
    </location>
</feature>
<dbReference type="InterPro" id="IPR050492">
    <property type="entry name" value="Bact_metal-bind_prot9"/>
</dbReference>
<evidence type="ECO:0000256" key="1">
    <source>
        <dbReference type="ARBA" id="ARBA00004196"/>
    </source>
</evidence>
<dbReference type="GO" id="GO:0007155">
    <property type="term" value="P:cell adhesion"/>
    <property type="evidence" value="ECO:0007669"/>
    <property type="project" value="InterPro"/>
</dbReference>
<keyword evidence="7" id="KW-0175">Coiled coil</keyword>
<feature type="signal peptide" evidence="9">
    <location>
        <begin position="1"/>
        <end position="28"/>
    </location>
</feature>
<accession>A0A1B8NZS3</accession>
<feature type="chain" id="PRO_5008611278" evidence="9">
    <location>
        <begin position="29"/>
        <end position="368"/>
    </location>
</feature>
<dbReference type="GO" id="GO:0030001">
    <property type="term" value="P:metal ion transport"/>
    <property type="evidence" value="ECO:0007669"/>
    <property type="project" value="InterPro"/>
</dbReference>
<evidence type="ECO:0000256" key="3">
    <source>
        <dbReference type="ARBA" id="ARBA00022448"/>
    </source>
</evidence>
<dbReference type="EMBL" id="MAJD01000002">
    <property type="protein sequence ID" value="OBX35496.1"/>
    <property type="molecule type" value="Genomic_DNA"/>
</dbReference>
<dbReference type="InterPro" id="IPR006127">
    <property type="entry name" value="ZnuA-like"/>
</dbReference>
<evidence type="ECO:0000256" key="9">
    <source>
        <dbReference type="SAM" id="SignalP"/>
    </source>
</evidence>
<reference evidence="10 11" key="1">
    <citation type="submission" date="2016-06" db="EMBL/GenBank/DDBJ databases">
        <title>Genome sequence of halotolerant plant growth promoting strain of Halomonas elongata HEK1 isolated from salterns of Rann of Kutch, Gujarat, India.</title>
        <authorList>
            <person name="Gaba S."/>
            <person name="Singh R.N."/>
            <person name="Abrol S."/>
            <person name="Kaushik R."/>
            <person name="Saxena A.K."/>
        </authorList>
    </citation>
    <scope>NUCLEOTIDE SEQUENCE [LARGE SCALE GENOMIC DNA]</scope>
    <source>
        <strain evidence="10 11">HEK1</strain>
    </source>
</reference>
<evidence type="ECO:0000256" key="7">
    <source>
        <dbReference type="SAM" id="Coils"/>
    </source>
</evidence>
<keyword evidence="3 6" id="KW-0813">Transport</keyword>
<dbReference type="PATRIC" id="fig|2746.7.peg.4711"/>
<proteinExistence type="inferred from homology"/>
<dbReference type="Gene3D" id="3.40.50.1980">
    <property type="entry name" value="Nitrogenase molybdenum iron protein domain"/>
    <property type="match status" value="3"/>
</dbReference>
<evidence type="ECO:0000313" key="10">
    <source>
        <dbReference type="EMBL" id="OBX35496.1"/>
    </source>
</evidence>
<dbReference type="RefSeq" id="WP_065241907.1">
    <property type="nucleotide sequence ID" value="NZ_JARWBO010000003.1"/>
</dbReference>
<dbReference type="Pfam" id="PF01297">
    <property type="entry name" value="ZnuA"/>
    <property type="match status" value="1"/>
</dbReference>
<feature type="compositionally biased region" description="Basic and acidic residues" evidence="8">
    <location>
        <begin position="124"/>
        <end position="176"/>
    </location>
</feature>